<name>A0A916RFQ1_9HYPH</name>
<protein>
    <submittedName>
        <fullName evidence="1">Uncharacterized protein</fullName>
    </submittedName>
</protein>
<dbReference type="EMBL" id="BMIF01000001">
    <property type="protein sequence ID" value="GGA54392.1"/>
    <property type="molecule type" value="Genomic_DNA"/>
</dbReference>
<organism evidence="1 2">
    <name type="scientific">Nitratireductor aestuarii</name>
    <dbReference type="NCBI Taxonomy" id="1735103"/>
    <lineage>
        <taxon>Bacteria</taxon>
        <taxon>Pseudomonadati</taxon>
        <taxon>Pseudomonadota</taxon>
        <taxon>Alphaproteobacteria</taxon>
        <taxon>Hyphomicrobiales</taxon>
        <taxon>Phyllobacteriaceae</taxon>
        <taxon>Nitratireductor</taxon>
    </lineage>
</organism>
<evidence type="ECO:0000313" key="2">
    <source>
        <dbReference type="Proteomes" id="UP000636264"/>
    </source>
</evidence>
<accession>A0A916RFQ1</accession>
<gene>
    <name evidence="1" type="ORF">GCM10011385_04970</name>
</gene>
<comment type="caution">
    <text evidence="1">The sequence shown here is derived from an EMBL/GenBank/DDBJ whole genome shotgun (WGS) entry which is preliminary data.</text>
</comment>
<reference evidence="1" key="2">
    <citation type="submission" date="2020-09" db="EMBL/GenBank/DDBJ databases">
        <authorList>
            <person name="Sun Q."/>
            <person name="Zhou Y."/>
        </authorList>
    </citation>
    <scope>NUCLEOTIDE SEQUENCE</scope>
    <source>
        <strain evidence="1">CGMCC 1.15320</strain>
    </source>
</reference>
<dbReference type="Proteomes" id="UP000636264">
    <property type="component" value="Unassembled WGS sequence"/>
</dbReference>
<keyword evidence="2" id="KW-1185">Reference proteome</keyword>
<dbReference type="AlphaFoldDB" id="A0A916RFQ1"/>
<evidence type="ECO:0000313" key="1">
    <source>
        <dbReference type="EMBL" id="GGA54392.1"/>
    </source>
</evidence>
<proteinExistence type="predicted"/>
<reference evidence="1" key="1">
    <citation type="journal article" date="2014" name="Int. J. Syst. Evol. Microbiol.">
        <title>Complete genome sequence of Corynebacterium casei LMG S-19264T (=DSM 44701T), isolated from a smear-ripened cheese.</title>
        <authorList>
            <consortium name="US DOE Joint Genome Institute (JGI-PGF)"/>
            <person name="Walter F."/>
            <person name="Albersmeier A."/>
            <person name="Kalinowski J."/>
            <person name="Ruckert C."/>
        </authorList>
    </citation>
    <scope>NUCLEOTIDE SEQUENCE</scope>
    <source>
        <strain evidence="1">CGMCC 1.15320</strain>
    </source>
</reference>
<sequence length="92" mass="9634">MDARDIAGGGNDTPLAAANDQRLVDKLRIVPLLHSRIERIAIDMGDGKLTQFRMCNKARAAAGATTPSTVPQGSEAVAAKSLATELVIHLGL</sequence>